<gene>
    <name evidence="9" type="ORF">RGCCGE502_18510</name>
</gene>
<dbReference type="InterPro" id="IPR006311">
    <property type="entry name" value="TAT_signal"/>
</dbReference>
<dbReference type="PANTHER" id="PTHR10173:SF57">
    <property type="entry name" value="PEPTIDE-METHIONINE (R)-S-OXIDE REDUCTASE"/>
    <property type="match status" value="1"/>
</dbReference>
<evidence type="ECO:0000256" key="7">
    <source>
        <dbReference type="ARBA" id="ARBA00048488"/>
    </source>
</evidence>
<evidence type="ECO:0000256" key="4">
    <source>
        <dbReference type="ARBA" id="ARBA00022723"/>
    </source>
</evidence>
<comment type="caution">
    <text evidence="9">The sequence shown here is derived from an EMBL/GenBank/DDBJ whole genome shotgun (WGS) entry which is preliminary data.</text>
</comment>
<dbReference type="GO" id="GO:0033743">
    <property type="term" value="F:peptide-methionine (R)-S-oxide reductase activity"/>
    <property type="evidence" value="ECO:0007669"/>
    <property type="project" value="UniProtKB-EC"/>
</dbReference>
<name>S3HU23_9HYPH</name>
<dbReference type="HOGENOM" id="CLU_031040_8_2_5"/>
<reference evidence="9 10" key="1">
    <citation type="journal article" date="2012" name="J. Bacteriol.">
        <title>Genome sequence of Rhizobium grahamii CCGE502, a broad-host-range symbiont with low nodulation competitiveness in Phaseolus vulgaris.</title>
        <authorList>
            <person name="Althabegoiti M.J."/>
            <person name="Lozano L."/>
            <person name="Torres-Tejerizo G."/>
            <person name="Ormeno-Orrillo E."/>
            <person name="Rogel M.A."/>
            <person name="Gonzalez V."/>
            <person name="Martinez-Romero E."/>
        </authorList>
    </citation>
    <scope>NUCLEOTIDE SEQUENCE [LARGE SCALE GENOMIC DNA]</scope>
    <source>
        <strain evidence="9 10">CCGE 502</strain>
    </source>
</reference>
<keyword evidence="10" id="KW-1185">Reference proteome</keyword>
<comment type="cofactor">
    <cofactor evidence="1">
        <name>Zn(2+)</name>
        <dbReference type="ChEBI" id="CHEBI:29105"/>
    </cofactor>
</comment>
<keyword evidence="6" id="KW-0560">Oxidoreductase</keyword>
<dbReference type="GO" id="GO:0006979">
    <property type="term" value="P:response to oxidative stress"/>
    <property type="evidence" value="ECO:0007669"/>
    <property type="project" value="InterPro"/>
</dbReference>
<dbReference type="SUPFAM" id="SSF51316">
    <property type="entry name" value="Mss4-like"/>
    <property type="match status" value="1"/>
</dbReference>
<feature type="domain" description="MsrB" evidence="8">
    <location>
        <begin position="39"/>
        <end position="160"/>
    </location>
</feature>
<sequence length="162" mass="17365">MAMSSRREILLGAALGALGICFSRQPAIAREVFAVSHTDAEWKTLLTPDQYAVLRREGTERPFSSSLLKEHGRGSFACAGCDQNAFSSTTKFDSGTGWPSFWAPLDGAVGTSKDASLGMVRTEVHCSRCGGHLGHVFDDGPKPTGLRYCLNGVAMKFHPLSA</sequence>
<dbReference type="GO" id="GO:0030091">
    <property type="term" value="P:protein repair"/>
    <property type="evidence" value="ECO:0007669"/>
    <property type="project" value="InterPro"/>
</dbReference>
<dbReference type="PROSITE" id="PS51318">
    <property type="entry name" value="TAT"/>
    <property type="match status" value="1"/>
</dbReference>
<comment type="similarity">
    <text evidence="2">Belongs to the MsrB Met sulfoxide reductase family.</text>
</comment>
<dbReference type="GO" id="GO:0046872">
    <property type="term" value="F:metal ion binding"/>
    <property type="evidence" value="ECO:0007669"/>
    <property type="project" value="UniProtKB-KW"/>
</dbReference>
<organism evidence="9 10">
    <name type="scientific">Rhizobium grahamii CCGE 502</name>
    <dbReference type="NCBI Taxonomy" id="990285"/>
    <lineage>
        <taxon>Bacteria</taxon>
        <taxon>Pseudomonadati</taxon>
        <taxon>Pseudomonadota</taxon>
        <taxon>Alphaproteobacteria</taxon>
        <taxon>Hyphomicrobiales</taxon>
        <taxon>Rhizobiaceae</taxon>
        <taxon>Rhizobium/Agrobacterium group</taxon>
        <taxon>Rhizobium</taxon>
    </lineage>
</organism>
<dbReference type="AlphaFoldDB" id="S3HU23"/>
<dbReference type="EMBL" id="AEYE02000022">
    <property type="protein sequence ID" value="EPE96656.1"/>
    <property type="molecule type" value="Genomic_DNA"/>
</dbReference>
<dbReference type="STRING" id="990285.RGCCGE502_18510"/>
<keyword evidence="4" id="KW-0479">Metal-binding</keyword>
<accession>S3HU23</accession>
<dbReference type="NCBIfam" id="TIGR00357">
    <property type="entry name" value="peptide-methionine (R)-S-oxide reductase MsrB"/>
    <property type="match status" value="1"/>
</dbReference>
<evidence type="ECO:0000313" key="9">
    <source>
        <dbReference type="EMBL" id="EPE96656.1"/>
    </source>
</evidence>
<evidence type="ECO:0000259" key="8">
    <source>
        <dbReference type="PROSITE" id="PS51790"/>
    </source>
</evidence>
<dbReference type="Pfam" id="PF01641">
    <property type="entry name" value="SelR"/>
    <property type="match status" value="1"/>
</dbReference>
<evidence type="ECO:0000313" key="10">
    <source>
        <dbReference type="Proteomes" id="UP000014411"/>
    </source>
</evidence>
<dbReference type="Proteomes" id="UP000014411">
    <property type="component" value="Unassembled WGS sequence"/>
</dbReference>
<evidence type="ECO:0000256" key="5">
    <source>
        <dbReference type="ARBA" id="ARBA00022833"/>
    </source>
</evidence>
<comment type="catalytic activity">
    <reaction evidence="7">
        <text>L-methionyl-[protein] + [thioredoxin]-disulfide + H2O = L-methionyl-(R)-S-oxide-[protein] + [thioredoxin]-dithiol</text>
        <dbReference type="Rhea" id="RHEA:24164"/>
        <dbReference type="Rhea" id="RHEA-COMP:10698"/>
        <dbReference type="Rhea" id="RHEA-COMP:10700"/>
        <dbReference type="Rhea" id="RHEA-COMP:12313"/>
        <dbReference type="Rhea" id="RHEA-COMP:12314"/>
        <dbReference type="ChEBI" id="CHEBI:15377"/>
        <dbReference type="ChEBI" id="CHEBI:16044"/>
        <dbReference type="ChEBI" id="CHEBI:29950"/>
        <dbReference type="ChEBI" id="CHEBI:45764"/>
        <dbReference type="ChEBI" id="CHEBI:50058"/>
        <dbReference type="EC" id="1.8.4.12"/>
    </reaction>
</comment>
<evidence type="ECO:0000256" key="1">
    <source>
        <dbReference type="ARBA" id="ARBA00001947"/>
    </source>
</evidence>
<dbReference type="PROSITE" id="PS51790">
    <property type="entry name" value="MSRB"/>
    <property type="match status" value="1"/>
</dbReference>
<dbReference type="InterPro" id="IPR028427">
    <property type="entry name" value="Met_Sox_Rdtase_MsrB"/>
</dbReference>
<dbReference type="eggNOG" id="COG0229">
    <property type="taxonomic scope" value="Bacteria"/>
</dbReference>
<dbReference type="FunFam" id="2.170.150.20:FF:000001">
    <property type="entry name" value="Peptide methionine sulfoxide reductase MsrB"/>
    <property type="match status" value="1"/>
</dbReference>
<evidence type="ECO:0000256" key="2">
    <source>
        <dbReference type="ARBA" id="ARBA00007174"/>
    </source>
</evidence>
<dbReference type="GO" id="GO:0005737">
    <property type="term" value="C:cytoplasm"/>
    <property type="evidence" value="ECO:0007669"/>
    <property type="project" value="TreeGrafter"/>
</dbReference>
<dbReference type="InterPro" id="IPR011057">
    <property type="entry name" value="Mss4-like_sf"/>
</dbReference>
<proteinExistence type="inferred from homology"/>
<evidence type="ECO:0000256" key="3">
    <source>
        <dbReference type="ARBA" id="ARBA00012499"/>
    </source>
</evidence>
<protein>
    <recommendedName>
        <fullName evidence="3">peptide-methionine (R)-S-oxide reductase</fullName>
        <ecNumber evidence="3">1.8.4.12</ecNumber>
    </recommendedName>
</protein>
<dbReference type="EC" id="1.8.4.12" evidence="3"/>
<evidence type="ECO:0000256" key="6">
    <source>
        <dbReference type="ARBA" id="ARBA00023002"/>
    </source>
</evidence>
<keyword evidence="5" id="KW-0862">Zinc</keyword>
<dbReference type="InterPro" id="IPR002579">
    <property type="entry name" value="Met_Sox_Rdtase_MsrB_dom"/>
</dbReference>
<dbReference type="PANTHER" id="PTHR10173">
    <property type="entry name" value="METHIONINE SULFOXIDE REDUCTASE"/>
    <property type="match status" value="1"/>
</dbReference>
<dbReference type="Gene3D" id="2.170.150.20">
    <property type="entry name" value="Peptide methionine sulfoxide reductase"/>
    <property type="match status" value="1"/>
</dbReference>